<dbReference type="InterPro" id="IPR001478">
    <property type="entry name" value="PDZ"/>
</dbReference>
<gene>
    <name evidence="6" type="ORF">IOE58_00140</name>
</gene>
<evidence type="ECO:0000256" key="1">
    <source>
        <dbReference type="ARBA" id="ARBA00010541"/>
    </source>
</evidence>
<keyword evidence="3" id="KW-0378">Hydrolase</keyword>
<keyword evidence="7" id="KW-1185">Reference proteome</keyword>
<dbReference type="InterPro" id="IPR043504">
    <property type="entry name" value="Peptidase_S1_PA_chymotrypsin"/>
</dbReference>
<dbReference type="PRINTS" id="PR00834">
    <property type="entry name" value="PROTEASES2C"/>
</dbReference>
<evidence type="ECO:0000256" key="2">
    <source>
        <dbReference type="ARBA" id="ARBA00022670"/>
    </source>
</evidence>
<dbReference type="SMART" id="SM00228">
    <property type="entry name" value="PDZ"/>
    <property type="match status" value="1"/>
</dbReference>
<evidence type="ECO:0000256" key="4">
    <source>
        <dbReference type="SAM" id="MobiDB-lite"/>
    </source>
</evidence>
<dbReference type="Gene3D" id="2.30.42.10">
    <property type="match status" value="1"/>
</dbReference>
<dbReference type="Pfam" id="PF13180">
    <property type="entry name" value="PDZ_2"/>
    <property type="match status" value="1"/>
</dbReference>
<dbReference type="PROSITE" id="PS50106">
    <property type="entry name" value="PDZ"/>
    <property type="match status" value="1"/>
</dbReference>
<dbReference type="Proteomes" id="UP000644727">
    <property type="component" value="Unassembled WGS sequence"/>
</dbReference>
<keyword evidence="2" id="KW-0645">Protease</keyword>
<sequence length="442" mass="44231">MSPAQDDPGQSPNPWDPFASRTGEDAQGPSALRPPQPEPTPPAGPSGTAVEASRVSREAAPHAHPHTPRRGPGWGGVSALVLAGMLLSSGATLGGVVAYDRIIAPLTSAQAPSEPASPSPTGPDVEPVSTGGATVADWSEVAEQVAPSTVAIQVRTATGTSQGTGVVLSEDGSVLTNDHVVAGGDQVQVTLADGLTYTAAVVGADPSTDLAVIRLDAPPPDLQPATFGDSELVEVGDPVMAVGTPLGLENTVTTGIVSAVDRPVTTEGEEEDGSDAAFTSAIQTDAAINPGNSGGPLVDARGHVVGVNTAIAAIPGTDRAVGSIGLGFAIPSNTARLIADQLGEGGTVRHAYVGVTTQDGTRSVGDVTHRGAEVVGVEPDSPAVEAGIQEGDLITAFDDVSIGGAAALTAVVRGQEVGSEHTLTVVRGEKERAIRITLGERP</sequence>
<dbReference type="EMBL" id="JADEYR010000001">
    <property type="protein sequence ID" value="MBE9402678.1"/>
    <property type="molecule type" value="Genomic_DNA"/>
</dbReference>
<dbReference type="SUPFAM" id="SSF50494">
    <property type="entry name" value="Trypsin-like serine proteases"/>
    <property type="match status" value="1"/>
</dbReference>
<dbReference type="PANTHER" id="PTHR43343">
    <property type="entry name" value="PEPTIDASE S12"/>
    <property type="match status" value="1"/>
</dbReference>
<protein>
    <submittedName>
        <fullName evidence="6">Trypsin-like peptidase domain-containing protein</fullName>
    </submittedName>
</protein>
<dbReference type="Pfam" id="PF13365">
    <property type="entry name" value="Trypsin_2"/>
    <property type="match status" value="1"/>
</dbReference>
<feature type="domain" description="PDZ" evidence="5">
    <location>
        <begin position="337"/>
        <end position="429"/>
    </location>
</feature>
<feature type="region of interest" description="Disordered" evidence="4">
    <location>
        <begin position="1"/>
        <end position="73"/>
    </location>
</feature>
<feature type="compositionally biased region" description="Pro residues" evidence="4">
    <location>
        <begin position="32"/>
        <end position="44"/>
    </location>
</feature>
<evidence type="ECO:0000313" key="7">
    <source>
        <dbReference type="Proteomes" id="UP000644727"/>
    </source>
</evidence>
<accession>A0ABR9VXT8</accession>
<evidence type="ECO:0000259" key="5">
    <source>
        <dbReference type="PROSITE" id="PS50106"/>
    </source>
</evidence>
<organism evidence="6 7">
    <name type="scientific">Brachybacterium epidermidis</name>
    <dbReference type="NCBI Taxonomy" id="2781983"/>
    <lineage>
        <taxon>Bacteria</taxon>
        <taxon>Bacillati</taxon>
        <taxon>Actinomycetota</taxon>
        <taxon>Actinomycetes</taxon>
        <taxon>Micrococcales</taxon>
        <taxon>Dermabacteraceae</taxon>
        <taxon>Brachybacterium</taxon>
    </lineage>
</organism>
<dbReference type="InterPro" id="IPR036034">
    <property type="entry name" value="PDZ_sf"/>
</dbReference>
<name>A0ABR9VXT8_9MICO</name>
<proteinExistence type="inferred from homology"/>
<evidence type="ECO:0000313" key="6">
    <source>
        <dbReference type="EMBL" id="MBE9402678.1"/>
    </source>
</evidence>
<comment type="similarity">
    <text evidence="1">Belongs to the peptidase S1C family.</text>
</comment>
<dbReference type="Gene3D" id="2.40.10.10">
    <property type="entry name" value="Trypsin-like serine proteases"/>
    <property type="match status" value="2"/>
</dbReference>
<dbReference type="CDD" id="cd06779">
    <property type="entry name" value="cpPDZ_Deg_HtrA-like"/>
    <property type="match status" value="1"/>
</dbReference>
<evidence type="ECO:0000256" key="3">
    <source>
        <dbReference type="ARBA" id="ARBA00022801"/>
    </source>
</evidence>
<comment type="caution">
    <text evidence="6">The sequence shown here is derived from an EMBL/GenBank/DDBJ whole genome shotgun (WGS) entry which is preliminary data.</text>
</comment>
<dbReference type="InterPro" id="IPR001940">
    <property type="entry name" value="Peptidase_S1C"/>
</dbReference>
<feature type="region of interest" description="Disordered" evidence="4">
    <location>
        <begin position="110"/>
        <end position="131"/>
    </location>
</feature>
<reference evidence="6 7" key="1">
    <citation type="submission" date="2020-10" db="EMBL/GenBank/DDBJ databases">
        <title>Draft genome and description of Brachybacterium epidermidis sp nov.</title>
        <authorList>
            <person name="Boxberger M."/>
            <person name="La Scola B."/>
        </authorList>
    </citation>
    <scope>NUCLEOTIDE SEQUENCE [LARGE SCALE GENOMIC DNA]</scope>
    <source>
        <strain evidence="6 7">Marseille-Q2903</strain>
    </source>
</reference>
<dbReference type="InterPro" id="IPR009003">
    <property type="entry name" value="Peptidase_S1_PA"/>
</dbReference>
<dbReference type="PANTHER" id="PTHR43343:SF3">
    <property type="entry name" value="PROTEASE DO-LIKE 8, CHLOROPLASTIC"/>
    <property type="match status" value="1"/>
</dbReference>
<dbReference type="SUPFAM" id="SSF50156">
    <property type="entry name" value="PDZ domain-like"/>
    <property type="match status" value="1"/>
</dbReference>
<dbReference type="InterPro" id="IPR051201">
    <property type="entry name" value="Chloro_Bact_Ser_Proteases"/>
</dbReference>